<reference evidence="2" key="1">
    <citation type="submission" date="2021-02" db="EMBL/GenBank/DDBJ databases">
        <authorList>
            <person name="Dougan E. K."/>
            <person name="Rhodes N."/>
            <person name="Thang M."/>
            <person name="Chan C."/>
        </authorList>
    </citation>
    <scope>NUCLEOTIDE SEQUENCE</scope>
</reference>
<sequence>MAEPVPLETFERAPPARAAQSSSSFAYPPGRTEGDEEERRRRQLELAGDEELARNLAAQLRLTSPAETADSAGGLQSEAFRDDDRRLPRVGDRSSPDSPYRGDADTDRMPGVEYHAMDSDTEDAFYAEPPKAAGYHHVICNVLVNLFRAGGGWGSRVQNATDVRFR</sequence>
<protein>
    <submittedName>
        <fullName evidence="2">Uncharacterized protein</fullName>
    </submittedName>
</protein>
<accession>A0A812M2T5</accession>
<name>A0A812M2T5_9DINO</name>
<proteinExistence type="predicted"/>
<comment type="caution">
    <text evidence="2">The sequence shown here is derived from an EMBL/GenBank/DDBJ whole genome shotgun (WGS) entry which is preliminary data.</text>
</comment>
<feature type="compositionally biased region" description="Basic and acidic residues" evidence="1">
    <location>
        <begin position="79"/>
        <end position="110"/>
    </location>
</feature>
<keyword evidence="3" id="KW-1185">Reference proteome</keyword>
<evidence type="ECO:0000313" key="3">
    <source>
        <dbReference type="Proteomes" id="UP000604046"/>
    </source>
</evidence>
<organism evidence="2 3">
    <name type="scientific">Symbiodinium natans</name>
    <dbReference type="NCBI Taxonomy" id="878477"/>
    <lineage>
        <taxon>Eukaryota</taxon>
        <taxon>Sar</taxon>
        <taxon>Alveolata</taxon>
        <taxon>Dinophyceae</taxon>
        <taxon>Suessiales</taxon>
        <taxon>Symbiodiniaceae</taxon>
        <taxon>Symbiodinium</taxon>
    </lineage>
</organism>
<dbReference type="EMBL" id="CAJNDS010001191">
    <property type="protein sequence ID" value="CAE7251199.1"/>
    <property type="molecule type" value="Genomic_DNA"/>
</dbReference>
<feature type="compositionally biased region" description="Low complexity" evidence="1">
    <location>
        <begin position="12"/>
        <end position="24"/>
    </location>
</feature>
<dbReference type="AlphaFoldDB" id="A0A812M2T5"/>
<feature type="region of interest" description="Disordered" evidence="1">
    <location>
        <begin position="1"/>
        <end position="110"/>
    </location>
</feature>
<gene>
    <name evidence="2" type="ORF">SNAT2548_LOCUS12422</name>
</gene>
<evidence type="ECO:0000313" key="2">
    <source>
        <dbReference type="EMBL" id="CAE7251199.1"/>
    </source>
</evidence>
<dbReference type="OrthoDB" id="440456at2759"/>
<dbReference type="Proteomes" id="UP000604046">
    <property type="component" value="Unassembled WGS sequence"/>
</dbReference>
<evidence type="ECO:0000256" key="1">
    <source>
        <dbReference type="SAM" id="MobiDB-lite"/>
    </source>
</evidence>